<proteinExistence type="predicted"/>
<sequence>MAGAATSTMKVSSTAMNAPTSTTVRAGHGAAPACRADGGTGAVCRPVVPVGEVWVMPPASDGPGRTYRDHLCWCPHNPPSVIRAVPGDDCGGPLPAADAAGPTGWHPRPAANGSIDG</sequence>
<dbReference type="EMBL" id="BLIP01000001">
    <property type="protein sequence ID" value="GFE23225.1"/>
    <property type="molecule type" value="Genomic_DNA"/>
</dbReference>
<dbReference type="AlphaFoldDB" id="A0A640TMJ4"/>
<gene>
    <name evidence="2" type="ORF">Sliba_36780</name>
</gene>
<feature type="compositionally biased region" description="Low complexity" evidence="1">
    <location>
        <begin position="93"/>
        <end position="102"/>
    </location>
</feature>
<protein>
    <submittedName>
        <fullName evidence="2">Uncharacterized protein</fullName>
    </submittedName>
</protein>
<feature type="compositionally biased region" description="Polar residues" evidence="1">
    <location>
        <begin position="1"/>
        <end position="24"/>
    </location>
</feature>
<feature type="region of interest" description="Disordered" evidence="1">
    <location>
        <begin position="1"/>
        <end position="32"/>
    </location>
</feature>
<feature type="region of interest" description="Disordered" evidence="1">
    <location>
        <begin position="93"/>
        <end position="117"/>
    </location>
</feature>
<evidence type="ECO:0000313" key="3">
    <source>
        <dbReference type="Proteomes" id="UP000429552"/>
    </source>
</evidence>
<name>A0A640TMJ4_STRNI</name>
<comment type="caution">
    <text evidence="2">The sequence shown here is derived from an EMBL/GenBank/DDBJ whole genome shotgun (WGS) entry which is preliminary data.</text>
</comment>
<organism evidence="2 3">
    <name type="scientific">Streptomyces nigrescens</name>
    <dbReference type="NCBI Taxonomy" id="1920"/>
    <lineage>
        <taxon>Bacteria</taxon>
        <taxon>Bacillati</taxon>
        <taxon>Actinomycetota</taxon>
        <taxon>Actinomycetes</taxon>
        <taxon>Kitasatosporales</taxon>
        <taxon>Streptomycetaceae</taxon>
        <taxon>Streptomyces</taxon>
    </lineage>
</organism>
<accession>A0A640TMJ4</accession>
<reference evidence="2 3" key="1">
    <citation type="submission" date="2019-12" db="EMBL/GenBank/DDBJ databases">
        <title>Whole genome shotgun sequence of Streptomyces libani subsp. libani NBRC 13452.</title>
        <authorList>
            <person name="Ichikawa N."/>
            <person name="Kimura A."/>
            <person name="Kitahashi Y."/>
            <person name="Komaki H."/>
            <person name="Tamura T."/>
        </authorList>
    </citation>
    <scope>NUCLEOTIDE SEQUENCE [LARGE SCALE GENOMIC DNA]</scope>
    <source>
        <strain evidence="2 3">NBRC 13452</strain>
    </source>
</reference>
<evidence type="ECO:0000313" key="2">
    <source>
        <dbReference type="EMBL" id="GFE23225.1"/>
    </source>
</evidence>
<dbReference type="Proteomes" id="UP000429552">
    <property type="component" value="Unassembled WGS sequence"/>
</dbReference>
<evidence type="ECO:0000256" key="1">
    <source>
        <dbReference type="SAM" id="MobiDB-lite"/>
    </source>
</evidence>